<comment type="caution">
    <text evidence="1">The sequence shown here is derived from an EMBL/GenBank/DDBJ whole genome shotgun (WGS) entry which is preliminary data.</text>
</comment>
<accession>A0A9D9HYM6</accession>
<dbReference type="AlphaFoldDB" id="A0A9D9HYM6"/>
<dbReference type="EMBL" id="JADIML010000038">
    <property type="protein sequence ID" value="MBO8462563.1"/>
    <property type="molecule type" value="Genomic_DNA"/>
</dbReference>
<organism evidence="1 2">
    <name type="scientific">Candidatus Scybalomonas excrementavium</name>
    <dbReference type="NCBI Taxonomy" id="2840943"/>
    <lineage>
        <taxon>Bacteria</taxon>
        <taxon>Bacillati</taxon>
        <taxon>Bacillota</taxon>
        <taxon>Clostridia</taxon>
        <taxon>Lachnospirales</taxon>
        <taxon>Lachnospiraceae</taxon>
        <taxon>Lachnospiraceae incertae sedis</taxon>
        <taxon>Candidatus Scybalomonas</taxon>
    </lineage>
</organism>
<dbReference type="Gene3D" id="2.60.40.4270">
    <property type="entry name" value="Listeria-Bacteroides repeat domain"/>
    <property type="match status" value="1"/>
</dbReference>
<evidence type="ECO:0000313" key="1">
    <source>
        <dbReference type="EMBL" id="MBO8462563.1"/>
    </source>
</evidence>
<evidence type="ECO:0000313" key="2">
    <source>
        <dbReference type="Proteomes" id="UP000823618"/>
    </source>
</evidence>
<sequence length="55" mass="6171">MEETSNKNLAEEYSISYKLNGGVNSAKNPAIYQKGESITFNAPSKRGYRFAGFYK</sequence>
<protein>
    <submittedName>
        <fullName evidence="1">InlB B-repeat-containing protein</fullName>
    </submittedName>
</protein>
<name>A0A9D9HYM6_9FIRM</name>
<dbReference type="Proteomes" id="UP000823618">
    <property type="component" value="Unassembled WGS sequence"/>
</dbReference>
<proteinExistence type="predicted"/>
<reference evidence="1" key="2">
    <citation type="journal article" date="2021" name="PeerJ">
        <title>Extensive microbial diversity within the chicken gut microbiome revealed by metagenomics and culture.</title>
        <authorList>
            <person name="Gilroy R."/>
            <person name="Ravi A."/>
            <person name="Getino M."/>
            <person name="Pursley I."/>
            <person name="Horton D.L."/>
            <person name="Alikhan N.F."/>
            <person name="Baker D."/>
            <person name="Gharbi K."/>
            <person name="Hall N."/>
            <person name="Watson M."/>
            <person name="Adriaenssens E.M."/>
            <person name="Foster-Nyarko E."/>
            <person name="Jarju S."/>
            <person name="Secka A."/>
            <person name="Antonio M."/>
            <person name="Oren A."/>
            <person name="Chaudhuri R.R."/>
            <person name="La Ragione R."/>
            <person name="Hildebrand F."/>
            <person name="Pallen M.J."/>
        </authorList>
    </citation>
    <scope>NUCLEOTIDE SEQUENCE</scope>
    <source>
        <strain evidence="1">E3-2379</strain>
    </source>
</reference>
<reference evidence="1" key="1">
    <citation type="submission" date="2020-10" db="EMBL/GenBank/DDBJ databases">
        <authorList>
            <person name="Gilroy R."/>
        </authorList>
    </citation>
    <scope>NUCLEOTIDE SEQUENCE</scope>
    <source>
        <strain evidence="1">E3-2379</strain>
    </source>
</reference>
<dbReference type="GO" id="GO:0030313">
    <property type="term" value="C:cell envelope"/>
    <property type="evidence" value="ECO:0007669"/>
    <property type="project" value="UniProtKB-SubCell"/>
</dbReference>
<dbReference type="InterPro" id="IPR042229">
    <property type="entry name" value="Listeria/Bacterioides_rpt_sf"/>
</dbReference>
<gene>
    <name evidence="1" type="ORF">IAC13_01375</name>
</gene>